<dbReference type="AlphaFoldDB" id="A0A363NT77"/>
<evidence type="ECO:0000259" key="1">
    <source>
        <dbReference type="Pfam" id="PF00027"/>
    </source>
</evidence>
<protein>
    <recommendedName>
        <fullName evidence="1">Cyclic nucleotide-binding domain-containing protein</fullName>
    </recommendedName>
</protein>
<reference evidence="2 3" key="1">
    <citation type="submission" date="2018-04" db="EMBL/GenBank/DDBJ databases">
        <title>Sphingobacterium sp. M46 Genome.</title>
        <authorList>
            <person name="Cheng J."/>
            <person name="Li Y."/>
        </authorList>
    </citation>
    <scope>NUCLEOTIDE SEQUENCE [LARGE SCALE GENOMIC DNA]</scope>
    <source>
        <strain evidence="2 3">M46</strain>
    </source>
</reference>
<evidence type="ECO:0000313" key="2">
    <source>
        <dbReference type="EMBL" id="PUV23969.1"/>
    </source>
</evidence>
<dbReference type="Gene3D" id="2.60.120.10">
    <property type="entry name" value="Jelly Rolls"/>
    <property type="match status" value="1"/>
</dbReference>
<dbReference type="InterPro" id="IPR000595">
    <property type="entry name" value="cNMP-bd_dom"/>
</dbReference>
<accession>A0A363NT77</accession>
<comment type="caution">
    <text evidence="2">The sequence shown here is derived from an EMBL/GenBank/DDBJ whole genome shotgun (WGS) entry which is preliminary data.</text>
</comment>
<keyword evidence="3" id="KW-1185">Reference proteome</keyword>
<dbReference type="Proteomes" id="UP000250831">
    <property type="component" value="Unassembled WGS sequence"/>
</dbReference>
<organism evidence="2 3">
    <name type="scientific">Sphingobacterium athyrii</name>
    <dbReference type="NCBI Taxonomy" id="2152717"/>
    <lineage>
        <taxon>Bacteria</taxon>
        <taxon>Pseudomonadati</taxon>
        <taxon>Bacteroidota</taxon>
        <taxon>Sphingobacteriia</taxon>
        <taxon>Sphingobacteriales</taxon>
        <taxon>Sphingobacteriaceae</taxon>
        <taxon>Sphingobacterium</taxon>
    </lineage>
</organism>
<sequence length="195" mass="22785">MNHQIIQENISKHITLNEAEFLVFLSRLKKIQIPRKSIILSQGQLCENIYFVESGALRAFFLDESGKEATIMFAINDWWVTDMYCFINQKLAMLTIEAIEDSVIYQLKKSDLDYLYIAIPQFEKFFRILMQNAYIREQLRVIQNLSLSAEARYEIFVGKYPEVAKNVKQKQIASYLGITPEFLSMIKHKKGKGLK</sequence>
<proteinExistence type="predicted"/>
<dbReference type="RefSeq" id="WP_108633898.1">
    <property type="nucleotide sequence ID" value="NZ_DAMCKI010000002.1"/>
</dbReference>
<gene>
    <name evidence="2" type="ORF">DCO56_11360</name>
</gene>
<dbReference type="EMBL" id="QCXX01000003">
    <property type="protein sequence ID" value="PUV23969.1"/>
    <property type="molecule type" value="Genomic_DNA"/>
</dbReference>
<evidence type="ECO:0000313" key="3">
    <source>
        <dbReference type="Proteomes" id="UP000250831"/>
    </source>
</evidence>
<dbReference type="InterPro" id="IPR014710">
    <property type="entry name" value="RmlC-like_jellyroll"/>
</dbReference>
<dbReference type="CDD" id="cd00038">
    <property type="entry name" value="CAP_ED"/>
    <property type="match status" value="1"/>
</dbReference>
<dbReference type="Pfam" id="PF00027">
    <property type="entry name" value="cNMP_binding"/>
    <property type="match status" value="1"/>
</dbReference>
<dbReference type="InterPro" id="IPR018490">
    <property type="entry name" value="cNMP-bd_dom_sf"/>
</dbReference>
<dbReference type="SUPFAM" id="SSF51206">
    <property type="entry name" value="cAMP-binding domain-like"/>
    <property type="match status" value="1"/>
</dbReference>
<feature type="domain" description="Cyclic nucleotide-binding" evidence="1">
    <location>
        <begin position="32"/>
        <end position="115"/>
    </location>
</feature>
<dbReference type="OrthoDB" id="1092431at2"/>
<name>A0A363NT77_9SPHI</name>